<dbReference type="Pfam" id="PF00378">
    <property type="entry name" value="ECH_1"/>
    <property type="match status" value="1"/>
</dbReference>
<dbReference type="OrthoDB" id="9777711at2"/>
<dbReference type="EMBL" id="WEGJ01000001">
    <property type="protein sequence ID" value="MQY09949.1"/>
    <property type="molecule type" value="Genomic_DNA"/>
</dbReference>
<name>A0A7K0C918_9ACTN</name>
<organism evidence="1 2">
    <name type="scientific">Streptomyces smaragdinus</name>
    <dbReference type="NCBI Taxonomy" id="2585196"/>
    <lineage>
        <taxon>Bacteria</taxon>
        <taxon>Bacillati</taxon>
        <taxon>Actinomycetota</taxon>
        <taxon>Actinomycetes</taxon>
        <taxon>Kitasatosporales</taxon>
        <taxon>Streptomycetaceae</taxon>
        <taxon>Streptomyces</taxon>
    </lineage>
</organism>
<dbReference type="InterPro" id="IPR029045">
    <property type="entry name" value="ClpP/crotonase-like_dom_sf"/>
</dbReference>
<gene>
    <name evidence="1" type="primary">fadB_1</name>
    <name evidence="1" type="ORF">SRB5_00530</name>
</gene>
<proteinExistence type="predicted"/>
<dbReference type="InterPro" id="IPR001753">
    <property type="entry name" value="Enoyl-CoA_hydra/iso"/>
</dbReference>
<dbReference type="PANTHER" id="PTHR11941:SF54">
    <property type="entry name" value="ENOYL-COA HYDRATASE, MITOCHONDRIAL"/>
    <property type="match status" value="1"/>
</dbReference>
<dbReference type="CDD" id="cd06558">
    <property type="entry name" value="crotonase-like"/>
    <property type="match status" value="1"/>
</dbReference>
<sequence length="253" mass="27040">MNDVTLDTDGHVAVIEMHAPPANFFSRDTLAAIADAGERATTDGARAIVLCSEGRHFCAGARLADDTGTLDPRTAAAAVYEQATRILRLEIPVVAAVQGAAVGGGLGLACAADFRVSGPRARFEANFSRLGFHCGFALSLTLPRITGQTRAEQMLYTGRALRGQEAYDAGLADRYTEEGQERTEALALAHEIAAAAPMAVRSMRTTMRAALLDALAPALTRELDEQARLWRTEDAATGIAASLERREPVFRNR</sequence>
<reference evidence="1 2" key="1">
    <citation type="submission" date="2019-10" db="EMBL/GenBank/DDBJ databases">
        <title>Streptomyces smaragdinus sp. nov. and Streptomyces fabii sp. nov., isolated from the gut of fungus growing-termite Macrotermes natalensis.</title>
        <authorList>
            <person name="Schwitalla J."/>
            <person name="Benndorf R."/>
            <person name="Martin K."/>
            <person name="De Beer W."/>
            <person name="Kaster A.-K."/>
            <person name="Vollmers J."/>
            <person name="Poulsen M."/>
            <person name="Beemelmanns C."/>
        </authorList>
    </citation>
    <scope>NUCLEOTIDE SEQUENCE [LARGE SCALE GENOMIC DNA]</scope>
    <source>
        <strain evidence="1 2">RB5</strain>
    </source>
</reference>
<evidence type="ECO:0000313" key="1">
    <source>
        <dbReference type="EMBL" id="MQY09949.1"/>
    </source>
</evidence>
<dbReference type="PANTHER" id="PTHR11941">
    <property type="entry name" value="ENOYL-COA HYDRATASE-RELATED"/>
    <property type="match status" value="1"/>
</dbReference>
<dbReference type="RefSeq" id="WP_153449349.1">
    <property type="nucleotide sequence ID" value="NZ_WEGJ01000001.1"/>
</dbReference>
<dbReference type="GO" id="GO:0004300">
    <property type="term" value="F:enoyl-CoA hydratase activity"/>
    <property type="evidence" value="ECO:0007669"/>
    <property type="project" value="UniProtKB-EC"/>
</dbReference>
<dbReference type="AlphaFoldDB" id="A0A7K0C918"/>
<dbReference type="GO" id="GO:0006635">
    <property type="term" value="P:fatty acid beta-oxidation"/>
    <property type="evidence" value="ECO:0007669"/>
    <property type="project" value="TreeGrafter"/>
</dbReference>
<keyword evidence="1" id="KW-0456">Lyase</keyword>
<dbReference type="EC" id="4.2.1.17" evidence="1"/>
<dbReference type="SUPFAM" id="SSF52096">
    <property type="entry name" value="ClpP/crotonase"/>
    <property type="match status" value="1"/>
</dbReference>
<dbReference type="Proteomes" id="UP000466345">
    <property type="component" value="Unassembled WGS sequence"/>
</dbReference>
<dbReference type="Gene3D" id="3.90.226.10">
    <property type="entry name" value="2-enoyl-CoA Hydratase, Chain A, domain 1"/>
    <property type="match status" value="1"/>
</dbReference>
<evidence type="ECO:0000313" key="2">
    <source>
        <dbReference type="Proteomes" id="UP000466345"/>
    </source>
</evidence>
<keyword evidence="2" id="KW-1185">Reference proteome</keyword>
<protein>
    <submittedName>
        <fullName evidence="1">Putative enoyl-CoA hydratase</fullName>
        <ecNumber evidence="1">4.2.1.17</ecNumber>
    </submittedName>
</protein>
<comment type="caution">
    <text evidence="1">The sequence shown here is derived from an EMBL/GenBank/DDBJ whole genome shotgun (WGS) entry which is preliminary data.</text>
</comment>
<accession>A0A7K0C918</accession>